<name>S9Q246_CYSF2</name>
<evidence type="ECO:0000313" key="2">
    <source>
        <dbReference type="Proteomes" id="UP000011682"/>
    </source>
</evidence>
<comment type="caution">
    <text evidence="1">The sequence shown here is derived from an EMBL/GenBank/DDBJ whole genome shotgun (WGS) entry which is preliminary data.</text>
</comment>
<dbReference type="EMBL" id="ANAH02000072">
    <property type="protein sequence ID" value="EPX55374.1"/>
    <property type="molecule type" value="Genomic_DNA"/>
</dbReference>
<keyword evidence="2" id="KW-1185">Reference proteome</keyword>
<sequence length="39" mass="4453">MKTREVTILDPWGAQYGELVLPFHLVRKAFDHVSSNPLS</sequence>
<proteinExistence type="predicted"/>
<organism evidence="1 2">
    <name type="scientific">Cystobacter fuscus (strain ATCC 25194 / DSM 2262 / NBRC 100088 / M29)</name>
    <dbReference type="NCBI Taxonomy" id="1242864"/>
    <lineage>
        <taxon>Bacteria</taxon>
        <taxon>Pseudomonadati</taxon>
        <taxon>Myxococcota</taxon>
        <taxon>Myxococcia</taxon>
        <taxon>Myxococcales</taxon>
        <taxon>Cystobacterineae</taxon>
        <taxon>Archangiaceae</taxon>
        <taxon>Cystobacter</taxon>
    </lineage>
</organism>
<gene>
    <name evidence="1" type="ORF">D187_009369</name>
</gene>
<reference evidence="1" key="1">
    <citation type="submission" date="2013-05" db="EMBL/GenBank/DDBJ databases">
        <title>Genome assembly of Cystobacter fuscus DSM 2262.</title>
        <authorList>
            <person name="Sharma G."/>
            <person name="Khatri I."/>
            <person name="Kaur C."/>
            <person name="Mayilraj S."/>
            <person name="Subramanian S."/>
        </authorList>
    </citation>
    <scope>NUCLEOTIDE SEQUENCE [LARGE SCALE GENOMIC DNA]</scope>
    <source>
        <strain evidence="1">DSM 2262</strain>
    </source>
</reference>
<protein>
    <submittedName>
        <fullName evidence="1">Uncharacterized protein</fullName>
    </submittedName>
</protein>
<evidence type="ECO:0000313" key="1">
    <source>
        <dbReference type="EMBL" id="EPX55374.1"/>
    </source>
</evidence>
<dbReference type="Proteomes" id="UP000011682">
    <property type="component" value="Unassembled WGS sequence"/>
</dbReference>
<accession>S9Q246</accession>
<dbReference type="AlphaFoldDB" id="S9Q246"/>